<dbReference type="SUPFAM" id="SSF56784">
    <property type="entry name" value="HAD-like"/>
    <property type="match status" value="1"/>
</dbReference>
<evidence type="ECO:0000313" key="2">
    <source>
        <dbReference type="EMBL" id="CAD6445271.1"/>
    </source>
</evidence>
<dbReference type="Gene3D" id="1.10.260.80">
    <property type="match status" value="1"/>
</dbReference>
<proteinExistence type="predicted"/>
<dbReference type="OrthoDB" id="426235at2759"/>
<gene>
    <name evidence="2" type="ORF">SCLTRI_LOCUS5062</name>
</gene>
<name>A0A8H2ZQW4_9HELO</name>
<dbReference type="InterPro" id="IPR036412">
    <property type="entry name" value="HAD-like_sf"/>
</dbReference>
<keyword evidence="3" id="KW-1185">Reference proteome</keyword>
<sequence length="202" mass="22199">MSILPNHFSSVLKFASRSIVRRKICSAGISLTGSLGIGTGIRCKRTFSMTTRSLDANRGDAKGVRRFAPLEKDIEIGAEKVEVVRTLKGIIFDMDGTLCEPQTYMFGQMRNALGIDKTIDILDHIYSLPVSDQEAAHEKIRTIEREAMLTQVPQPGLQTLFTYLATLTPPSPRNPNTQPPTPSPPPPNNPSPTNSLLPHHNP</sequence>
<protein>
    <submittedName>
        <fullName evidence="2">73d021ed-ac7f-46a5-9172-06cd49d7c1c6</fullName>
    </submittedName>
</protein>
<dbReference type="EMBL" id="CAJHIA010000014">
    <property type="protein sequence ID" value="CAD6445271.1"/>
    <property type="molecule type" value="Genomic_DNA"/>
</dbReference>
<evidence type="ECO:0000256" key="1">
    <source>
        <dbReference type="SAM" id="MobiDB-lite"/>
    </source>
</evidence>
<organism evidence="2 3">
    <name type="scientific">Sclerotinia trifoliorum</name>
    <dbReference type="NCBI Taxonomy" id="28548"/>
    <lineage>
        <taxon>Eukaryota</taxon>
        <taxon>Fungi</taxon>
        <taxon>Dikarya</taxon>
        <taxon>Ascomycota</taxon>
        <taxon>Pezizomycotina</taxon>
        <taxon>Leotiomycetes</taxon>
        <taxon>Helotiales</taxon>
        <taxon>Sclerotiniaceae</taxon>
        <taxon>Sclerotinia</taxon>
    </lineage>
</organism>
<evidence type="ECO:0000313" key="3">
    <source>
        <dbReference type="Proteomes" id="UP000624404"/>
    </source>
</evidence>
<reference evidence="2" key="1">
    <citation type="submission" date="2020-10" db="EMBL/GenBank/DDBJ databases">
        <authorList>
            <person name="Kusch S."/>
        </authorList>
    </citation>
    <scope>NUCLEOTIDE SEQUENCE</scope>
    <source>
        <strain evidence="2">SwB9</strain>
    </source>
</reference>
<dbReference type="AlphaFoldDB" id="A0A8H2ZQW4"/>
<feature type="region of interest" description="Disordered" evidence="1">
    <location>
        <begin position="166"/>
        <end position="202"/>
    </location>
</feature>
<feature type="compositionally biased region" description="Pro residues" evidence="1">
    <location>
        <begin position="169"/>
        <end position="190"/>
    </location>
</feature>
<dbReference type="Proteomes" id="UP000624404">
    <property type="component" value="Unassembled WGS sequence"/>
</dbReference>
<comment type="caution">
    <text evidence="2">The sequence shown here is derived from an EMBL/GenBank/DDBJ whole genome shotgun (WGS) entry which is preliminary data.</text>
</comment>
<accession>A0A8H2ZQW4</accession>